<comment type="similarity">
    <text evidence="7">Belongs to the cytochrome P450 family.</text>
</comment>
<evidence type="ECO:0000256" key="3">
    <source>
        <dbReference type="ARBA" id="ARBA00022723"/>
    </source>
</evidence>
<evidence type="ECO:0000256" key="7">
    <source>
        <dbReference type="RuleBase" id="RU000461"/>
    </source>
</evidence>
<dbReference type="InterPro" id="IPR002401">
    <property type="entry name" value="Cyt_P450_E_grp-I"/>
</dbReference>
<dbReference type="EMBL" id="CP136890">
    <property type="protein sequence ID" value="WOK92894.1"/>
    <property type="molecule type" value="Genomic_DNA"/>
</dbReference>
<dbReference type="PROSITE" id="PS00086">
    <property type="entry name" value="CYTOCHROME_P450"/>
    <property type="match status" value="1"/>
</dbReference>
<dbReference type="InterPro" id="IPR001128">
    <property type="entry name" value="Cyt_P450"/>
</dbReference>
<keyword evidence="7" id="KW-0560">Oxidoreductase</keyword>
<dbReference type="GO" id="GO:0020037">
    <property type="term" value="F:heme binding"/>
    <property type="evidence" value="ECO:0007669"/>
    <property type="project" value="InterPro"/>
</dbReference>
<accession>A0AAQ3JPT3</accession>
<dbReference type="Proteomes" id="UP001327560">
    <property type="component" value="Chromosome 1"/>
</dbReference>
<feature type="transmembrane region" description="Helical" evidence="8">
    <location>
        <begin position="40"/>
        <end position="58"/>
    </location>
</feature>
<keyword evidence="7" id="KW-0503">Monooxygenase</keyword>
<dbReference type="PANTHER" id="PTHR24298:SF800">
    <property type="entry name" value="CYTOCHROME P450 89A2-RELATED"/>
    <property type="match status" value="1"/>
</dbReference>
<comment type="subcellular location">
    <subcellularLocation>
        <location evidence="1">Membrane</location>
        <topology evidence="1">Single-pass membrane protein</topology>
    </subcellularLocation>
</comment>
<feature type="transmembrane region" description="Helical" evidence="8">
    <location>
        <begin position="6"/>
        <end position="28"/>
    </location>
</feature>
<keyword evidence="10" id="KW-1185">Reference proteome</keyword>
<evidence type="ECO:0000256" key="6">
    <source>
        <dbReference type="PIRSR" id="PIRSR602401-1"/>
    </source>
</evidence>
<dbReference type="GO" id="GO:0016020">
    <property type="term" value="C:membrane"/>
    <property type="evidence" value="ECO:0007669"/>
    <property type="project" value="UniProtKB-SubCell"/>
</dbReference>
<keyword evidence="6 7" id="KW-0408">Iron</keyword>
<dbReference type="GO" id="GO:0016709">
    <property type="term" value="F:oxidoreductase activity, acting on paired donors, with incorporation or reduction of molecular oxygen, NAD(P)H as one donor, and incorporation of one atom of oxygen"/>
    <property type="evidence" value="ECO:0007669"/>
    <property type="project" value="TreeGrafter"/>
</dbReference>
<keyword evidence="5 8" id="KW-0472">Membrane</keyword>
<reference evidence="9 10" key="1">
    <citation type="submission" date="2023-10" db="EMBL/GenBank/DDBJ databases">
        <title>Chromosome-scale genome assembly provides insights into flower coloration mechanisms of Canna indica.</title>
        <authorList>
            <person name="Li C."/>
        </authorList>
    </citation>
    <scope>NUCLEOTIDE SEQUENCE [LARGE SCALE GENOMIC DNA]</scope>
    <source>
        <tissue evidence="9">Flower</tissue>
    </source>
</reference>
<dbReference type="AlphaFoldDB" id="A0AAQ3JPT3"/>
<dbReference type="PRINTS" id="PR00385">
    <property type="entry name" value="P450"/>
</dbReference>
<dbReference type="InterPro" id="IPR017972">
    <property type="entry name" value="Cyt_P450_CS"/>
</dbReference>
<organism evidence="9 10">
    <name type="scientific">Canna indica</name>
    <name type="common">Indian-shot</name>
    <dbReference type="NCBI Taxonomy" id="4628"/>
    <lineage>
        <taxon>Eukaryota</taxon>
        <taxon>Viridiplantae</taxon>
        <taxon>Streptophyta</taxon>
        <taxon>Embryophyta</taxon>
        <taxon>Tracheophyta</taxon>
        <taxon>Spermatophyta</taxon>
        <taxon>Magnoliopsida</taxon>
        <taxon>Liliopsida</taxon>
        <taxon>Zingiberales</taxon>
        <taxon>Cannaceae</taxon>
        <taxon>Canna</taxon>
    </lineage>
</organism>
<protein>
    <submittedName>
        <fullName evidence="9">Cytochrome P450</fullName>
    </submittedName>
</protein>
<evidence type="ECO:0000256" key="8">
    <source>
        <dbReference type="SAM" id="Phobius"/>
    </source>
</evidence>
<dbReference type="PANTHER" id="PTHR24298">
    <property type="entry name" value="FLAVONOID 3'-MONOOXYGENASE-RELATED"/>
    <property type="match status" value="1"/>
</dbReference>
<keyword evidence="3 6" id="KW-0479">Metal-binding</keyword>
<dbReference type="PRINTS" id="PR00463">
    <property type="entry name" value="EP450I"/>
</dbReference>
<evidence type="ECO:0000256" key="2">
    <source>
        <dbReference type="ARBA" id="ARBA00022692"/>
    </source>
</evidence>
<evidence type="ECO:0000256" key="4">
    <source>
        <dbReference type="ARBA" id="ARBA00022989"/>
    </source>
</evidence>
<name>A0AAQ3JPT3_9LILI</name>
<comment type="cofactor">
    <cofactor evidence="6">
        <name>heme</name>
        <dbReference type="ChEBI" id="CHEBI:30413"/>
    </cofactor>
</comment>
<keyword evidence="2 8" id="KW-0812">Transmembrane</keyword>
<gene>
    <name evidence="9" type="ORF">Cni_G01586</name>
</gene>
<evidence type="ECO:0000256" key="5">
    <source>
        <dbReference type="ARBA" id="ARBA00023136"/>
    </source>
</evidence>
<dbReference type="InterPro" id="IPR051103">
    <property type="entry name" value="Plant_metabolite_P450s"/>
</dbReference>
<keyword evidence="4 8" id="KW-1133">Transmembrane helix</keyword>
<dbReference type="InterPro" id="IPR036396">
    <property type="entry name" value="Cyt_P450_sf"/>
</dbReference>
<dbReference type="SUPFAM" id="SSF48264">
    <property type="entry name" value="Cytochrome P450"/>
    <property type="match status" value="1"/>
</dbReference>
<sequence>MAITSLLNLPSLCFIAGVFTILCFHAVANKGHQKRRLPPGPLAVPVLGNFLWFLWRRLTSGKPKHLIRDLHAVYGPIITIHVGSIPVIFVCDRALAHKALVELGSTFAGRFPSHPAIRFFEGDQYRIASATYGSVWRRLRSNLVSEILHPSRIRLHEQGRSWTLDLLLRRLQPSDSPIVARESFRFAMYALFLLMCFGERLEEEVIEEIKETQRRILLLSSKLTVFVIMPSITRYIFWRRRKAAMELQRKKTELLVPLIRARRERRKELQSSYVDSLLDLDLEAEGGRKLGEDDIVALCAEFLMAGTGTTVAALEWIMANLVKHQHIQTKLVKEIESVLLAGDKPQEDITEEDLPKMPYLKAVVMEGLRRHPPAGNLLPHTATTEDAVLSGYSMPKEVPICFAAAGSSWEGEVWEDPMEFRPERFMEGGEGEGVDITGSKEMKMMPFGAGRRICPGMGMAMLHLQYFVANLAWKLEWTAGVGEEVNLSEKEEFAVVMKNPLRVSVVPRLRRN</sequence>
<proteinExistence type="inferred from homology"/>
<evidence type="ECO:0000313" key="9">
    <source>
        <dbReference type="EMBL" id="WOK92894.1"/>
    </source>
</evidence>
<feature type="binding site" description="axial binding residue" evidence="6">
    <location>
        <position position="454"/>
    </location>
    <ligand>
        <name>heme</name>
        <dbReference type="ChEBI" id="CHEBI:30413"/>
    </ligand>
    <ligandPart>
        <name>Fe</name>
        <dbReference type="ChEBI" id="CHEBI:18248"/>
    </ligandPart>
</feature>
<dbReference type="Pfam" id="PF00067">
    <property type="entry name" value="p450"/>
    <property type="match status" value="1"/>
</dbReference>
<feature type="transmembrane region" description="Helical" evidence="8">
    <location>
        <begin position="216"/>
        <end position="237"/>
    </location>
</feature>
<evidence type="ECO:0000256" key="1">
    <source>
        <dbReference type="ARBA" id="ARBA00004167"/>
    </source>
</evidence>
<dbReference type="GO" id="GO:0005506">
    <property type="term" value="F:iron ion binding"/>
    <property type="evidence" value="ECO:0007669"/>
    <property type="project" value="InterPro"/>
</dbReference>
<dbReference type="Gene3D" id="1.10.630.10">
    <property type="entry name" value="Cytochrome P450"/>
    <property type="match status" value="1"/>
</dbReference>
<keyword evidence="6 7" id="KW-0349">Heme</keyword>
<dbReference type="CDD" id="cd11075">
    <property type="entry name" value="CYP77_89"/>
    <property type="match status" value="1"/>
</dbReference>
<evidence type="ECO:0000313" key="10">
    <source>
        <dbReference type="Proteomes" id="UP001327560"/>
    </source>
</evidence>